<name>A0AAN9I746_CROPI</name>
<dbReference type="AlphaFoldDB" id="A0AAN9I746"/>
<protein>
    <recommendedName>
        <fullName evidence="4">NADP-dependent glyceraldehyde-3-phosphate dehydrogenase</fullName>
        <ecNumber evidence="3">1.2.1.9</ecNumber>
    </recommendedName>
    <alternativeName>
        <fullName evidence="5">Glyceraldehyde-3-phosphate dehydrogenase [NADP(+)]</fullName>
    </alternativeName>
    <alternativeName>
        <fullName evidence="6">Non-phosphorylating glyceraldehyde 3-phosphate dehydrogenase</fullName>
    </alternativeName>
    <alternativeName>
        <fullName evidence="7">Triosephosphate dehydrogenase</fullName>
    </alternativeName>
</protein>
<organism evidence="10 11">
    <name type="scientific">Crotalaria pallida</name>
    <name type="common">Smooth rattlebox</name>
    <name type="synonym">Crotalaria striata</name>
    <dbReference type="NCBI Taxonomy" id="3830"/>
    <lineage>
        <taxon>Eukaryota</taxon>
        <taxon>Viridiplantae</taxon>
        <taxon>Streptophyta</taxon>
        <taxon>Embryophyta</taxon>
        <taxon>Tracheophyta</taxon>
        <taxon>Spermatophyta</taxon>
        <taxon>Magnoliopsida</taxon>
        <taxon>eudicotyledons</taxon>
        <taxon>Gunneridae</taxon>
        <taxon>Pentapetalae</taxon>
        <taxon>rosids</taxon>
        <taxon>fabids</taxon>
        <taxon>Fabales</taxon>
        <taxon>Fabaceae</taxon>
        <taxon>Papilionoideae</taxon>
        <taxon>50 kb inversion clade</taxon>
        <taxon>genistoids sensu lato</taxon>
        <taxon>core genistoids</taxon>
        <taxon>Crotalarieae</taxon>
        <taxon>Crotalaria</taxon>
    </lineage>
</organism>
<evidence type="ECO:0000256" key="2">
    <source>
        <dbReference type="ARBA" id="ARBA00023002"/>
    </source>
</evidence>
<evidence type="ECO:0000259" key="9">
    <source>
        <dbReference type="Pfam" id="PF00171"/>
    </source>
</evidence>
<evidence type="ECO:0000256" key="5">
    <source>
        <dbReference type="ARBA" id="ARBA00042470"/>
    </source>
</evidence>
<dbReference type="GO" id="GO:0008911">
    <property type="term" value="F:lactaldehyde dehydrogenase (NAD+) activity"/>
    <property type="evidence" value="ECO:0007669"/>
    <property type="project" value="TreeGrafter"/>
</dbReference>
<dbReference type="PANTHER" id="PTHR42991">
    <property type="entry name" value="ALDEHYDE DEHYDROGENASE"/>
    <property type="match status" value="1"/>
</dbReference>
<dbReference type="Gene3D" id="3.40.605.10">
    <property type="entry name" value="Aldehyde Dehydrogenase, Chain A, domain 1"/>
    <property type="match status" value="1"/>
</dbReference>
<evidence type="ECO:0000256" key="6">
    <source>
        <dbReference type="ARBA" id="ARBA00042646"/>
    </source>
</evidence>
<evidence type="ECO:0000256" key="1">
    <source>
        <dbReference type="ARBA" id="ARBA00009986"/>
    </source>
</evidence>
<evidence type="ECO:0000313" key="11">
    <source>
        <dbReference type="Proteomes" id="UP001372338"/>
    </source>
</evidence>
<comment type="catalytic activity">
    <reaction evidence="8">
        <text>D-glyceraldehyde 3-phosphate + NADP(+) + H2O = (2R)-3-phosphoglycerate + NADPH + 2 H(+)</text>
        <dbReference type="Rhea" id="RHEA:14669"/>
        <dbReference type="ChEBI" id="CHEBI:15377"/>
        <dbReference type="ChEBI" id="CHEBI:15378"/>
        <dbReference type="ChEBI" id="CHEBI:57783"/>
        <dbReference type="ChEBI" id="CHEBI:58272"/>
        <dbReference type="ChEBI" id="CHEBI:58349"/>
        <dbReference type="ChEBI" id="CHEBI:59776"/>
        <dbReference type="EC" id="1.2.1.9"/>
    </reaction>
</comment>
<dbReference type="EC" id="1.2.1.9" evidence="3"/>
<reference evidence="10 11" key="1">
    <citation type="submission" date="2024-01" db="EMBL/GenBank/DDBJ databases">
        <title>The genomes of 5 underutilized Papilionoideae crops provide insights into root nodulation and disease resistanc.</title>
        <authorList>
            <person name="Yuan L."/>
        </authorList>
    </citation>
    <scope>NUCLEOTIDE SEQUENCE [LARGE SCALE GENOMIC DNA]</scope>
    <source>
        <strain evidence="10">ZHUSHIDOU_FW_LH</strain>
        <tissue evidence="10">Leaf</tissue>
    </source>
</reference>
<dbReference type="InterPro" id="IPR015590">
    <property type="entry name" value="Aldehyde_DH_dom"/>
</dbReference>
<dbReference type="EMBL" id="JAYWIO010000004">
    <property type="protein sequence ID" value="KAK7266140.1"/>
    <property type="molecule type" value="Genomic_DNA"/>
</dbReference>
<dbReference type="Pfam" id="PF00171">
    <property type="entry name" value="Aldedh"/>
    <property type="match status" value="1"/>
</dbReference>
<keyword evidence="2" id="KW-0560">Oxidoreductase</keyword>
<dbReference type="InterPro" id="IPR016161">
    <property type="entry name" value="Ald_DH/histidinol_DH"/>
</dbReference>
<evidence type="ECO:0000256" key="3">
    <source>
        <dbReference type="ARBA" id="ARBA00038980"/>
    </source>
</evidence>
<dbReference type="GO" id="GO:0008886">
    <property type="term" value="F:glyceraldehyde-3-phosphate dehydrogenase (NADP+) (non-phosphorylating) activity"/>
    <property type="evidence" value="ECO:0007669"/>
    <property type="project" value="UniProtKB-EC"/>
</dbReference>
<comment type="similarity">
    <text evidence="1">Belongs to the aldehyde dehydrogenase family.</text>
</comment>
<dbReference type="SUPFAM" id="SSF53720">
    <property type="entry name" value="ALDH-like"/>
    <property type="match status" value="1"/>
</dbReference>
<gene>
    <name evidence="10" type="ORF">RIF29_18780</name>
</gene>
<proteinExistence type="inferred from homology"/>
<dbReference type="PANTHER" id="PTHR42991:SF1">
    <property type="entry name" value="ALDEHYDE DEHYDROGENASE"/>
    <property type="match status" value="1"/>
</dbReference>
<accession>A0AAN9I746</accession>
<dbReference type="Proteomes" id="UP001372338">
    <property type="component" value="Unassembled WGS sequence"/>
</dbReference>
<comment type="caution">
    <text evidence="10">The sequence shown here is derived from an EMBL/GenBank/DDBJ whole genome shotgun (WGS) entry which is preliminary data.</text>
</comment>
<keyword evidence="11" id="KW-1185">Reference proteome</keyword>
<evidence type="ECO:0000256" key="7">
    <source>
        <dbReference type="ARBA" id="ARBA00043052"/>
    </source>
</evidence>
<dbReference type="InterPro" id="IPR016162">
    <property type="entry name" value="Ald_DH_N"/>
</dbReference>
<dbReference type="InterPro" id="IPR051020">
    <property type="entry name" value="ALDH-related_metabolic_enz"/>
</dbReference>
<evidence type="ECO:0000256" key="8">
    <source>
        <dbReference type="ARBA" id="ARBA00049186"/>
    </source>
</evidence>
<evidence type="ECO:0000313" key="10">
    <source>
        <dbReference type="EMBL" id="KAK7266140.1"/>
    </source>
</evidence>
<evidence type="ECO:0000256" key="4">
    <source>
        <dbReference type="ARBA" id="ARBA00040853"/>
    </source>
</evidence>
<sequence length="133" mass="14569">MPPICISSSIRCLQHAFPLIVGEISMSGATYKAMEFVGTTIKSLSDDNVQHGHRSRKENGIVAADRTTYKYLEIELPHSTLAPFHYPVNLVVSKIAPALIAENSIMLKPPTQGAVFVLHMVHCFHLAGCLKKA</sequence>
<feature type="domain" description="Aldehyde dehydrogenase" evidence="9">
    <location>
        <begin position="80"/>
        <end position="128"/>
    </location>
</feature>